<dbReference type="Pfam" id="PF13637">
    <property type="entry name" value="Ank_4"/>
    <property type="match status" value="1"/>
</dbReference>
<dbReference type="GeneID" id="100210900"/>
<accession>A0ABM4BF93</accession>
<dbReference type="PANTHER" id="PTHR24201">
    <property type="entry name" value="ANK_REP_REGION DOMAIN-CONTAINING PROTEIN"/>
    <property type="match status" value="1"/>
</dbReference>
<dbReference type="InterPro" id="IPR002110">
    <property type="entry name" value="Ankyrin_rpt"/>
</dbReference>
<sequence length="133" mass="14993">MTEFLCHELAANGDSLQLEAFLKTYGNKFINFPDSDFSGRAPLHWAIIQGRYKCCKVLLENGANPMLRMQEGWSPAHCAAEIGNIEILKLLESYSADLDCNDDFGATPRRIAEIHGHWECVKYLDSLTKKADK</sequence>
<proteinExistence type="predicted"/>
<evidence type="ECO:0000256" key="2">
    <source>
        <dbReference type="ARBA" id="ARBA00023043"/>
    </source>
</evidence>
<organism evidence="4 5">
    <name type="scientific">Hydra vulgaris</name>
    <name type="common">Hydra</name>
    <name type="synonym">Hydra attenuata</name>
    <dbReference type="NCBI Taxonomy" id="6087"/>
    <lineage>
        <taxon>Eukaryota</taxon>
        <taxon>Metazoa</taxon>
        <taxon>Cnidaria</taxon>
        <taxon>Hydrozoa</taxon>
        <taxon>Hydroidolina</taxon>
        <taxon>Anthoathecata</taxon>
        <taxon>Aplanulata</taxon>
        <taxon>Hydridae</taxon>
        <taxon>Hydra</taxon>
    </lineage>
</organism>
<feature type="repeat" description="ANK" evidence="3">
    <location>
        <begin position="38"/>
        <end position="70"/>
    </location>
</feature>
<dbReference type="InterPro" id="IPR050776">
    <property type="entry name" value="Ank_Repeat/CDKN_Inhibitor"/>
</dbReference>
<evidence type="ECO:0000313" key="5">
    <source>
        <dbReference type="RefSeq" id="XP_065647641.1"/>
    </source>
</evidence>
<evidence type="ECO:0000256" key="3">
    <source>
        <dbReference type="PROSITE-ProRule" id="PRU00023"/>
    </source>
</evidence>
<dbReference type="InterPro" id="IPR036770">
    <property type="entry name" value="Ankyrin_rpt-contain_sf"/>
</dbReference>
<dbReference type="RefSeq" id="XP_065647641.1">
    <property type="nucleotide sequence ID" value="XM_065791569.1"/>
</dbReference>
<protein>
    <submittedName>
        <fullName evidence="5">Ankyrin repeat domain-containing protein 66 isoform X2</fullName>
    </submittedName>
</protein>
<dbReference type="PANTHER" id="PTHR24201:SF15">
    <property type="entry name" value="ANKYRIN REPEAT DOMAIN-CONTAINING PROTEIN 66"/>
    <property type="match status" value="1"/>
</dbReference>
<feature type="repeat" description="ANK" evidence="3">
    <location>
        <begin position="71"/>
        <end position="103"/>
    </location>
</feature>
<name>A0ABM4BF93_HYDVU</name>
<reference evidence="4" key="1">
    <citation type="submission" date="2025-05" db="UniProtKB">
        <authorList>
            <consortium name="RefSeq"/>
        </authorList>
    </citation>
    <scope>NUCLEOTIDE SEQUENCE [LARGE SCALE GENOMIC DNA]</scope>
</reference>
<keyword evidence="1" id="KW-0677">Repeat</keyword>
<keyword evidence="4" id="KW-1185">Reference proteome</keyword>
<keyword evidence="2 3" id="KW-0040">ANK repeat</keyword>
<dbReference type="Proteomes" id="UP001652625">
    <property type="component" value="Chromosome 02"/>
</dbReference>
<evidence type="ECO:0000313" key="4">
    <source>
        <dbReference type="Proteomes" id="UP001652625"/>
    </source>
</evidence>
<dbReference type="PROSITE" id="PS50297">
    <property type="entry name" value="ANK_REP_REGION"/>
    <property type="match status" value="2"/>
</dbReference>
<dbReference type="SUPFAM" id="SSF48403">
    <property type="entry name" value="Ankyrin repeat"/>
    <property type="match status" value="1"/>
</dbReference>
<gene>
    <name evidence="5" type="primary">LOC100210900</name>
</gene>
<dbReference type="SMART" id="SM00248">
    <property type="entry name" value="ANK"/>
    <property type="match status" value="3"/>
</dbReference>
<evidence type="ECO:0000256" key="1">
    <source>
        <dbReference type="ARBA" id="ARBA00022737"/>
    </source>
</evidence>
<reference evidence="5" key="2">
    <citation type="submission" date="2025-08" db="UniProtKB">
        <authorList>
            <consortium name="RefSeq"/>
        </authorList>
    </citation>
    <scope>IDENTIFICATION</scope>
</reference>
<dbReference type="PROSITE" id="PS50088">
    <property type="entry name" value="ANK_REPEAT"/>
    <property type="match status" value="2"/>
</dbReference>
<dbReference type="Gene3D" id="1.25.40.20">
    <property type="entry name" value="Ankyrin repeat-containing domain"/>
    <property type="match status" value="1"/>
</dbReference>